<organism evidence="2 3">
    <name type="scientific">Adineta steineri</name>
    <dbReference type="NCBI Taxonomy" id="433720"/>
    <lineage>
        <taxon>Eukaryota</taxon>
        <taxon>Metazoa</taxon>
        <taxon>Spiralia</taxon>
        <taxon>Gnathifera</taxon>
        <taxon>Rotifera</taxon>
        <taxon>Eurotatoria</taxon>
        <taxon>Bdelloidea</taxon>
        <taxon>Adinetida</taxon>
        <taxon>Adinetidae</taxon>
        <taxon>Adineta</taxon>
    </lineage>
</organism>
<name>A0A814N7W5_9BILA</name>
<dbReference type="SUPFAM" id="SSF52047">
    <property type="entry name" value="RNI-like"/>
    <property type="match status" value="1"/>
</dbReference>
<evidence type="ECO:0000313" key="2">
    <source>
        <dbReference type="EMBL" id="CAF1089655.1"/>
    </source>
</evidence>
<sequence length="224" mass="26367">MKSPELSETDRFRVGLFDLGLTTLPLLSNLVYFALTAQEYGCSKILDAIATTNSEILFISKLICSTKFIGKLRSLVALSIINCDLDDLFQLFNDKSTLTYLRIEYLYNDNYDADNKWNLIQVNTIHLKYFTINNCRIELKFIQFMLNKMKSLKLFSISASQADMINAETWKFIIEHSLINLKIFRFCFDYNNDDVYDEKIKKIKQFQTEFWWKNNWNLPQDDGC</sequence>
<protein>
    <submittedName>
        <fullName evidence="2">Uncharacterized protein</fullName>
    </submittedName>
</protein>
<keyword evidence="3" id="KW-1185">Reference proteome</keyword>
<gene>
    <name evidence="1" type="ORF">BJG266_LOCUS12206</name>
    <name evidence="2" type="ORF">QVE165_LOCUS19691</name>
</gene>
<evidence type="ECO:0000313" key="3">
    <source>
        <dbReference type="Proteomes" id="UP000663832"/>
    </source>
</evidence>
<dbReference type="AlphaFoldDB" id="A0A814N7W5"/>
<dbReference type="EMBL" id="CAJNOI010000046">
    <property type="protein sequence ID" value="CAF0933012.1"/>
    <property type="molecule type" value="Genomic_DNA"/>
</dbReference>
<proteinExistence type="predicted"/>
<comment type="caution">
    <text evidence="2">The sequence shown here is derived from an EMBL/GenBank/DDBJ whole genome shotgun (WGS) entry which is preliminary data.</text>
</comment>
<dbReference type="InterPro" id="IPR032675">
    <property type="entry name" value="LRR_dom_sf"/>
</dbReference>
<dbReference type="EMBL" id="CAJNOM010000121">
    <property type="protein sequence ID" value="CAF1089655.1"/>
    <property type="molecule type" value="Genomic_DNA"/>
</dbReference>
<reference evidence="2" key="1">
    <citation type="submission" date="2021-02" db="EMBL/GenBank/DDBJ databases">
        <authorList>
            <person name="Nowell W R."/>
        </authorList>
    </citation>
    <scope>NUCLEOTIDE SEQUENCE</scope>
</reference>
<dbReference type="Gene3D" id="3.80.10.10">
    <property type="entry name" value="Ribonuclease Inhibitor"/>
    <property type="match status" value="1"/>
</dbReference>
<accession>A0A814N7W5</accession>
<dbReference type="Proteomes" id="UP000663877">
    <property type="component" value="Unassembled WGS sequence"/>
</dbReference>
<evidence type="ECO:0000313" key="1">
    <source>
        <dbReference type="EMBL" id="CAF0933012.1"/>
    </source>
</evidence>
<dbReference type="Proteomes" id="UP000663832">
    <property type="component" value="Unassembled WGS sequence"/>
</dbReference>